<dbReference type="EMBL" id="CP014796">
    <property type="protein sequence ID" value="APX21309.1"/>
    <property type="molecule type" value="Genomic_DNA"/>
</dbReference>
<organism evidence="2 3">
    <name type="scientific">Salipiger profundus</name>
    <dbReference type="NCBI Taxonomy" id="1229727"/>
    <lineage>
        <taxon>Bacteria</taxon>
        <taxon>Pseudomonadati</taxon>
        <taxon>Pseudomonadota</taxon>
        <taxon>Alphaproteobacteria</taxon>
        <taxon>Rhodobacterales</taxon>
        <taxon>Roseobacteraceae</taxon>
        <taxon>Salipiger</taxon>
    </lineage>
</organism>
<gene>
    <name evidence="2" type="ORF">Ga0080559_TMP513</name>
</gene>
<dbReference type="AlphaFoldDB" id="A0A1U7CZH3"/>
<dbReference type="STRING" id="1229727.Ga0080559_TMP513"/>
<dbReference type="Proteomes" id="UP000186559">
    <property type="component" value="Chromosome"/>
</dbReference>
<proteinExistence type="predicted"/>
<feature type="region of interest" description="Disordered" evidence="1">
    <location>
        <begin position="124"/>
        <end position="144"/>
    </location>
</feature>
<protein>
    <submittedName>
        <fullName evidence="2">Uncharacterized protein</fullName>
    </submittedName>
</protein>
<evidence type="ECO:0000256" key="1">
    <source>
        <dbReference type="SAM" id="MobiDB-lite"/>
    </source>
</evidence>
<name>A0A1U7CZH3_9RHOB</name>
<evidence type="ECO:0000313" key="2">
    <source>
        <dbReference type="EMBL" id="APX21309.1"/>
    </source>
</evidence>
<reference evidence="2 3" key="1">
    <citation type="submission" date="2016-03" db="EMBL/GenBank/DDBJ databases">
        <title>Deep-sea bacteria in the southern Pacific.</title>
        <authorList>
            <person name="Tang K."/>
        </authorList>
    </citation>
    <scope>NUCLEOTIDE SEQUENCE [LARGE SCALE GENOMIC DNA]</scope>
    <source>
        <strain evidence="2 3">JLT2016</strain>
    </source>
</reference>
<sequence>MAGRHFETLPGLEKSGGSMMQSVQLRPELIELLSSTRQAFINLRSAIAQADAAGLVISEGSARANLLTLVRSLTAHEGVTHWAISMRLFGKGDFFSRLEKGANPRTDTYEKALTKFSEAWPDDLEWPIATPRPATRNPQSEDAS</sequence>
<dbReference type="RefSeq" id="WP_157895859.1">
    <property type="nucleotide sequence ID" value="NZ_BMEW01000002.1"/>
</dbReference>
<accession>A0A1U7CZH3</accession>
<dbReference type="KEGG" id="tpro:Ga0080559_TMP513"/>
<keyword evidence="3" id="KW-1185">Reference proteome</keyword>
<evidence type="ECO:0000313" key="3">
    <source>
        <dbReference type="Proteomes" id="UP000186559"/>
    </source>
</evidence>